<keyword evidence="1" id="KW-0520">NAD</keyword>
<dbReference type="EMBL" id="QWDC01000008">
    <property type="protein sequence ID" value="RFZ89943.1"/>
    <property type="molecule type" value="Genomic_DNA"/>
</dbReference>
<dbReference type="SUPFAM" id="SSF52283">
    <property type="entry name" value="Formate/glycerate dehydrogenase catalytic domain-like"/>
    <property type="match status" value="1"/>
</dbReference>
<dbReference type="PANTHER" id="PTHR43026:SF1">
    <property type="entry name" value="2-HYDROXYACID DEHYDROGENASE HOMOLOG 1-RELATED"/>
    <property type="match status" value="1"/>
</dbReference>
<dbReference type="PANTHER" id="PTHR43026">
    <property type="entry name" value="2-HYDROXYACID DEHYDROGENASE HOMOLOG 1-RELATED"/>
    <property type="match status" value="1"/>
</dbReference>
<dbReference type="OrthoDB" id="1522997at2"/>
<evidence type="ECO:0000313" key="3">
    <source>
        <dbReference type="EMBL" id="RFZ89943.1"/>
    </source>
</evidence>
<dbReference type="GO" id="GO:0008720">
    <property type="term" value="F:D-lactate dehydrogenase (NAD+) activity"/>
    <property type="evidence" value="ECO:0007669"/>
    <property type="project" value="TreeGrafter"/>
</dbReference>
<evidence type="ECO:0000313" key="4">
    <source>
        <dbReference type="Proteomes" id="UP000264217"/>
    </source>
</evidence>
<accession>A0A372NNX9</accession>
<sequence>MKVVAYSIKPFEKEFLSRANQKKHDITLISNPLSIDTVVFATGKDAVVVFSTDEVTAQIIEYLANAGVKFIATRSVSTNHIDVPATGKFGIKVANVPVHLSGDVAEQTAEALQAIADQTIINLDMWQQNKCVGDACACAKRCRTSVSGKH</sequence>
<organism evidence="3 4">
    <name type="scientific">Mucilaginibacter conchicola</name>
    <dbReference type="NCBI Taxonomy" id="2303333"/>
    <lineage>
        <taxon>Bacteria</taxon>
        <taxon>Pseudomonadati</taxon>
        <taxon>Bacteroidota</taxon>
        <taxon>Sphingobacteriia</taxon>
        <taxon>Sphingobacteriales</taxon>
        <taxon>Sphingobacteriaceae</taxon>
        <taxon>Mucilaginibacter</taxon>
    </lineage>
</organism>
<dbReference type="Pfam" id="PF00389">
    <property type="entry name" value="2-Hacid_dh"/>
    <property type="match status" value="1"/>
</dbReference>
<dbReference type="Proteomes" id="UP000264217">
    <property type="component" value="Unassembled WGS sequence"/>
</dbReference>
<name>A0A372NNX9_9SPHI</name>
<gene>
    <name evidence="3" type="ORF">D0C36_23905</name>
</gene>
<keyword evidence="4" id="KW-1185">Reference proteome</keyword>
<protein>
    <submittedName>
        <fullName evidence="3">Lactate dehydrogenase</fullName>
    </submittedName>
</protein>
<proteinExistence type="predicted"/>
<dbReference type="GO" id="GO:0051287">
    <property type="term" value="F:NAD binding"/>
    <property type="evidence" value="ECO:0007669"/>
    <property type="project" value="InterPro"/>
</dbReference>
<dbReference type="InterPro" id="IPR058205">
    <property type="entry name" value="D-LDH-like"/>
</dbReference>
<evidence type="ECO:0000256" key="1">
    <source>
        <dbReference type="ARBA" id="ARBA00023027"/>
    </source>
</evidence>
<comment type="caution">
    <text evidence="3">The sequence shown here is derived from an EMBL/GenBank/DDBJ whole genome shotgun (WGS) entry which is preliminary data.</text>
</comment>
<dbReference type="AlphaFoldDB" id="A0A372NNX9"/>
<dbReference type="Gene3D" id="3.40.50.720">
    <property type="entry name" value="NAD(P)-binding Rossmann-like Domain"/>
    <property type="match status" value="1"/>
</dbReference>
<dbReference type="RefSeq" id="WP_117394261.1">
    <property type="nucleotide sequence ID" value="NZ_QWDC01000008.1"/>
</dbReference>
<feature type="domain" description="D-isomer specific 2-hydroxyacid dehydrogenase catalytic" evidence="2">
    <location>
        <begin position="8"/>
        <end position="131"/>
    </location>
</feature>
<reference evidence="3 4" key="1">
    <citation type="submission" date="2018-08" db="EMBL/GenBank/DDBJ databases">
        <title>Mucilaginibacter sp. MYSH2.</title>
        <authorList>
            <person name="Seo T."/>
        </authorList>
    </citation>
    <scope>NUCLEOTIDE SEQUENCE [LARGE SCALE GENOMIC DNA]</scope>
    <source>
        <strain evidence="3 4">MYSH2</strain>
    </source>
</reference>
<evidence type="ECO:0000259" key="2">
    <source>
        <dbReference type="Pfam" id="PF00389"/>
    </source>
</evidence>
<dbReference type="InterPro" id="IPR006139">
    <property type="entry name" value="D-isomer_2_OHA_DH_cat_dom"/>
</dbReference>